<feature type="region of interest" description="Disordered" evidence="1">
    <location>
        <begin position="348"/>
        <end position="374"/>
    </location>
</feature>
<name>A0A0D6EIP6_SPOSA</name>
<dbReference type="InterPro" id="IPR043472">
    <property type="entry name" value="Macro_dom-like"/>
</dbReference>
<evidence type="ECO:0000313" key="3">
    <source>
        <dbReference type="EMBL" id="CEQ39902.1"/>
    </source>
</evidence>
<keyword evidence="4" id="KW-1185">Reference proteome</keyword>
<organism evidence="3 4">
    <name type="scientific">Sporidiobolus salmonicolor</name>
    <name type="common">Yeast-like fungus</name>
    <name type="synonym">Sporobolomyces salmonicolor</name>
    <dbReference type="NCBI Taxonomy" id="5005"/>
    <lineage>
        <taxon>Eukaryota</taxon>
        <taxon>Fungi</taxon>
        <taxon>Dikarya</taxon>
        <taxon>Basidiomycota</taxon>
        <taxon>Pucciniomycotina</taxon>
        <taxon>Microbotryomycetes</taxon>
        <taxon>Sporidiobolales</taxon>
        <taxon>Sporidiobolaceae</taxon>
        <taxon>Sporobolomyces</taxon>
    </lineage>
</organism>
<dbReference type="CDD" id="cd02908">
    <property type="entry name" value="Macro_OAADPr_deacetylase"/>
    <property type="match status" value="1"/>
</dbReference>
<feature type="compositionally biased region" description="Polar residues" evidence="1">
    <location>
        <begin position="34"/>
        <end position="43"/>
    </location>
</feature>
<evidence type="ECO:0000259" key="2">
    <source>
        <dbReference type="PROSITE" id="PS51154"/>
    </source>
</evidence>
<accession>A0A0D6EIP6</accession>
<feature type="compositionally biased region" description="Basic and acidic residues" evidence="1">
    <location>
        <begin position="353"/>
        <end position="365"/>
    </location>
</feature>
<proteinExistence type="predicted"/>
<feature type="region of interest" description="Disordered" evidence="1">
    <location>
        <begin position="1"/>
        <end position="86"/>
    </location>
</feature>
<dbReference type="SMART" id="SM00506">
    <property type="entry name" value="A1pp"/>
    <property type="match status" value="1"/>
</dbReference>
<gene>
    <name evidence="3" type="primary">SPOSA6832_01454</name>
</gene>
<reference evidence="4" key="1">
    <citation type="submission" date="2015-02" db="EMBL/GenBank/DDBJ databases">
        <authorList>
            <person name="Gon?alves P."/>
        </authorList>
    </citation>
    <scope>NUCLEOTIDE SEQUENCE [LARGE SCALE GENOMIC DNA]</scope>
</reference>
<dbReference type="EMBL" id="CENE01000004">
    <property type="protein sequence ID" value="CEQ39902.1"/>
    <property type="molecule type" value="Genomic_DNA"/>
</dbReference>
<evidence type="ECO:0000313" key="4">
    <source>
        <dbReference type="Proteomes" id="UP000243876"/>
    </source>
</evidence>
<dbReference type="AlphaFoldDB" id="A0A0D6EIP6"/>
<dbReference type="PANTHER" id="PTHR11106:SF27">
    <property type="entry name" value="MACRO DOMAIN-CONTAINING PROTEIN"/>
    <property type="match status" value="1"/>
</dbReference>
<dbReference type="OrthoDB" id="6077599at2759"/>
<protein>
    <submittedName>
        <fullName evidence="3">SPOSA6832_01454-mRNA-1:cds</fullName>
    </submittedName>
</protein>
<feature type="compositionally biased region" description="Polar residues" evidence="1">
    <location>
        <begin position="1"/>
        <end position="24"/>
    </location>
</feature>
<dbReference type="Proteomes" id="UP000243876">
    <property type="component" value="Unassembled WGS sequence"/>
</dbReference>
<dbReference type="PROSITE" id="PS51154">
    <property type="entry name" value="MACRO"/>
    <property type="match status" value="1"/>
</dbReference>
<dbReference type="InterPro" id="IPR002589">
    <property type="entry name" value="Macro_dom"/>
</dbReference>
<sequence>MTNKRSPSPAAEQTTAPSGPPTSKQKMEHPTDDPASTSPQEVNPTPPADEGGDDTRALVSAPDRPGESKMEENDEETTEKKRKEGVKVEELHTLAQAYADGSLQGYDDPADLVYPLSKELNDKVILWCKLEVDCIVNAANKSLLGGGGVDGAIHSAAGPALYDECKKLNGASTGETKLTGGHRLPARYIAHTVGPIYSRNKKAECEEKLRSCYRGTMELCVEKGIKSVAFSGISTGMYDSLPWLLLSHSDEVVNVNLTFNCAWCNSYGYPLDDAASVACDEVRKFLEGPDGGKIDHVIFCNFRQIDVNACTSGSRFFQASPSTRWSFRLEWHSLSRLPDLDNVPAYFPPPPTVKREDAAGEKTSDDAAPEFVSA</sequence>
<feature type="domain" description="Macro" evidence="2">
    <location>
        <begin position="100"/>
        <end position="318"/>
    </location>
</feature>
<dbReference type="Gene3D" id="3.40.220.10">
    <property type="entry name" value="Leucine Aminopeptidase, subunit E, domain 1"/>
    <property type="match status" value="2"/>
</dbReference>
<dbReference type="Pfam" id="PF01661">
    <property type="entry name" value="Macro"/>
    <property type="match status" value="1"/>
</dbReference>
<dbReference type="SUPFAM" id="SSF52949">
    <property type="entry name" value="Macro domain-like"/>
    <property type="match status" value="1"/>
</dbReference>
<evidence type="ECO:0000256" key="1">
    <source>
        <dbReference type="SAM" id="MobiDB-lite"/>
    </source>
</evidence>
<dbReference type="PANTHER" id="PTHR11106">
    <property type="entry name" value="GANGLIOSIDE INDUCED DIFFERENTIATION ASSOCIATED PROTEIN 2-RELATED"/>
    <property type="match status" value="1"/>
</dbReference>